<evidence type="ECO:0000313" key="3">
    <source>
        <dbReference type="Proteomes" id="UP000887565"/>
    </source>
</evidence>
<dbReference type="PANTHER" id="PTHR15544">
    <property type="entry name" value="OSMOSIS RESPONSIVE FACTOR"/>
    <property type="match status" value="1"/>
</dbReference>
<dbReference type="WBParaSite" id="nRc.2.0.1.t43261-RA">
    <property type="protein sequence ID" value="nRc.2.0.1.t43261-RA"/>
    <property type="gene ID" value="nRc.2.0.1.g43261"/>
</dbReference>
<keyword evidence="3" id="KW-1185">Reference proteome</keyword>
<evidence type="ECO:0000256" key="1">
    <source>
        <dbReference type="PROSITE-ProRule" id="PRU00339"/>
    </source>
</evidence>
<feature type="repeat" description="TPR" evidence="1">
    <location>
        <begin position="167"/>
        <end position="200"/>
    </location>
</feature>
<sequence length="297" mass="34329">MINANFLNWSKCPAEMTFCDFCGKQMTDGQQRMTAWMIIQWKRKIARLDNNKSNALIFPSTSRIDEESAEEDEESKSKVKKRSKPDVRRCPLEDSGAKSRRLKSEGIFLAENGRYWESLNKWKESLSLSPDDETIYEMMSQVEQSLSEYFPAITSAEKAISLKPMWATAHQTLARGRMNIGEVDMAMQSFCRAARLNPELEEIWDDIEWVKSIKSTNHCQPGQSFSYFFCSTTVVEINESMDERFAIFDSLCKYKDFNVSYKVPFQAAEEKLRAYQRIVGGTKIFRARVHFAVEIIG</sequence>
<dbReference type="AlphaFoldDB" id="A0A915KWS7"/>
<protein>
    <submittedName>
        <fullName evidence="4">Uncharacterized protein</fullName>
    </submittedName>
</protein>
<dbReference type="InterPro" id="IPR011990">
    <property type="entry name" value="TPR-like_helical_dom_sf"/>
</dbReference>
<dbReference type="Gene3D" id="1.25.40.10">
    <property type="entry name" value="Tetratricopeptide repeat domain"/>
    <property type="match status" value="1"/>
</dbReference>
<evidence type="ECO:0000313" key="4">
    <source>
        <dbReference type="WBParaSite" id="nRc.2.0.1.t43261-RA"/>
    </source>
</evidence>
<proteinExistence type="predicted"/>
<name>A0A915KWS7_ROMCU</name>
<organism evidence="3 4">
    <name type="scientific">Romanomermis culicivorax</name>
    <name type="common">Nematode worm</name>
    <dbReference type="NCBI Taxonomy" id="13658"/>
    <lineage>
        <taxon>Eukaryota</taxon>
        <taxon>Metazoa</taxon>
        <taxon>Ecdysozoa</taxon>
        <taxon>Nematoda</taxon>
        <taxon>Enoplea</taxon>
        <taxon>Dorylaimia</taxon>
        <taxon>Mermithida</taxon>
        <taxon>Mermithoidea</taxon>
        <taxon>Mermithidae</taxon>
        <taxon>Romanomermis</taxon>
    </lineage>
</organism>
<feature type="compositionally biased region" description="Basic and acidic residues" evidence="2">
    <location>
        <begin position="84"/>
        <end position="95"/>
    </location>
</feature>
<evidence type="ECO:0000256" key="2">
    <source>
        <dbReference type="SAM" id="MobiDB-lite"/>
    </source>
</evidence>
<keyword evidence="1" id="KW-0802">TPR repeat</keyword>
<dbReference type="SUPFAM" id="SSF48452">
    <property type="entry name" value="TPR-like"/>
    <property type="match status" value="1"/>
</dbReference>
<dbReference type="Proteomes" id="UP000887565">
    <property type="component" value="Unplaced"/>
</dbReference>
<dbReference type="InterPro" id="IPR019734">
    <property type="entry name" value="TPR_rpt"/>
</dbReference>
<dbReference type="SMART" id="SM00028">
    <property type="entry name" value="TPR"/>
    <property type="match status" value="2"/>
</dbReference>
<reference evidence="4" key="1">
    <citation type="submission" date="2022-11" db="UniProtKB">
        <authorList>
            <consortium name="WormBaseParasite"/>
        </authorList>
    </citation>
    <scope>IDENTIFICATION</scope>
</reference>
<dbReference type="InterPro" id="IPR052658">
    <property type="entry name" value="TPR-containing"/>
</dbReference>
<dbReference type="PANTHER" id="PTHR15544:SF0">
    <property type="entry name" value="TETRATRICOPEPTIDE REPEAT PROTEIN 33"/>
    <property type="match status" value="1"/>
</dbReference>
<dbReference type="PROSITE" id="PS50005">
    <property type="entry name" value="TPR"/>
    <property type="match status" value="1"/>
</dbReference>
<accession>A0A915KWS7</accession>
<feature type="region of interest" description="Disordered" evidence="2">
    <location>
        <begin position="64"/>
        <end position="95"/>
    </location>
</feature>